<sequence>MTMENDFFVAGVDTGGTFTDAVVLGPGGKVLGRAKRPTRHHDLGTGTLEALGEALRQAGGDADRLRRVGVSTTLATNSVVEGRGARVGLFQIGVRKPVRLPVVSVEFVQGGHMVGGREEAPLDVQALVNGVRRFQGHVDAYAVAASGSCFNPNHELVAAKAISMVDPLPVSCAHEVSDLPSHEERLATVALNAGLLPVMEHFLERLRSGLDALGVHAPVSVVCGDGESLTPEQALHRPLSTFAAGPAASALYGAHAALERGHADALVVDVGGTTTDLVTVRGGEVPVRDGGSIIGPWETHVRAVELRTVGIGGDSHVRVEHGAIRVGPRRMRPLALLDDAGSVLDRLAQAEVDRVVLVPEECRDRAESLAGKSPLLRYLLDHGPSTASELTRVLGRNLVELEQRLEELARDRVLVETGFTPSDALHVSGQAAFGDFDSASRGAAIWAERLGLDPKAFAGQVVDVASCGIEDALVEHMLRAELGHDLAGLVRRRRELRTIALELRPRVPVVALGAAGRPLLEEMGRRLGAECIFPREHEVGNAVGAALVAERIARMEPPTPGQSVQEEKQ</sequence>
<dbReference type="Pfam" id="PF05378">
    <property type="entry name" value="Hydant_A_N"/>
    <property type="match status" value="1"/>
</dbReference>
<dbReference type="Pfam" id="PF01968">
    <property type="entry name" value="Hydantoinase_A"/>
    <property type="match status" value="1"/>
</dbReference>
<evidence type="ECO:0000256" key="1">
    <source>
        <dbReference type="SAM" id="Coils"/>
    </source>
</evidence>
<feature type="coiled-coil region" evidence="1">
    <location>
        <begin position="391"/>
        <end position="418"/>
    </location>
</feature>
<evidence type="ECO:0000313" key="5">
    <source>
        <dbReference type="Proteomes" id="UP000190027"/>
    </source>
</evidence>
<dbReference type="Gene3D" id="3.30.420.40">
    <property type="match status" value="1"/>
</dbReference>
<dbReference type="GO" id="GO:0017168">
    <property type="term" value="F:5-oxoprolinase (ATP-hydrolyzing) activity"/>
    <property type="evidence" value="ECO:0007669"/>
    <property type="project" value="TreeGrafter"/>
</dbReference>
<dbReference type="EMBL" id="FUYC01000002">
    <property type="protein sequence ID" value="SKA74227.1"/>
    <property type="molecule type" value="Genomic_DNA"/>
</dbReference>
<evidence type="ECO:0000259" key="3">
    <source>
        <dbReference type="Pfam" id="PF05378"/>
    </source>
</evidence>
<feature type="domain" description="Hydantoinase A/oxoprolinase" evidence="2">
    <location>
        <begin position="185"/>
        <end position="329"/>
    </location>
</feature>
<feature type="domain" description="Hydantoinase/oxoprolinase N-terminal" evidence="3">
    <location>
        <begin position="11"/>
        <end position="163"/>
    </location>
</feature>
<proteinExistence type="predicted"/>
<dbReference type="InterPro" id="IPR043129">
    <property type="entry name" value="ATPase_NBD"/>
</dbReference>
<dbReference type="InterPro" id="IPR002821">
    <property type="entry name" value="Hydantoinase_A"/>
</dbReference>
<evidence type="ECO:0000259" key="2">
    <source>
        <dbReference type="Pfam" id="PF01968"/>
    </source>
</evidence>
<dbReference type="InterPro" id="IPR008040">
    <property type="entry name" value="Hydant_A_N"/>
</dbReference>
<name>A0A1T4WAK4_9BACT</name>
<dbReference type="Proteomes" id="UP000190027">
    <property type="component" value="Unassembled WGS sequence"/>
</dbReference>
<dbReference type="GO" id="GO:0006749">
    <property type="term" value="P:glutathione metabolic process"/>
    <property type="evidence" value="ECO:0007669"/>
    <property type="project" value="TreeGrafter"/>
</dbReference>
<accession>A0A1T4WAK4</accession>
<dbReference type="InterPro" id="IPR045079">
    <property type="entry name" value="Oxoprolinase-like"/>
</dbReference>
<keyword evidence="5" id="KW-1185">Reference proteome</keyword>
<gene>
    <name evidence="4" type="ORF">SAMN02745704_00619</name>
</gene>
<dbReference type="GO" id="GO:0005829">
    <property type="term" value="C:cytosol"/>
    <property type="evidence" value="ECO:0007669"/>
    <property type="project" value="TreeGrafter"/>
</dbReference>
<dbReference type="PANTHER" id="PTHR11365">
    <property type="entry name" value="5-OXOPROLINASE RELATED"/>
    <property type="match status" value="1"/>
</dbReference>
<dbReference type="SUPFAM" id="SSF53067">
    <property type="entry name" value="Actin-like ATPase domain"/>
    <property type="match status" value="1"/>
</dbReference>
<dbReference type="STRING" id="1121449.SAMN02745704_00619"/>
<organism evidence="4 5">
    <name type="scientific">Paucidesulfovibrio gracilis DSM 16080</name>
    <dbReference type="NCBI Taxonomy" id="1121449"/>
    <lineage>
        <taxon>Bacteria</taxon>
        <taxon>Pseudomonadati</taxon>
        <taxon>Thermodesulfobacteriota</taxon>
        <taxon>Desulfovibrionia</taxon>
        <taxon>Desulfovibrionales</taxon>
        <taxon>Desulfovibrionaceae</taxon>
        <taxon>Paucidesulfovibrio</taxon>
    </lineage>
</organism>
<reference evidence="4 5" key="1">
    <citation type="submission" date="2017-02" db="EMBL/GenBank/DDBJ databases">
        <authorList>
            <person name="Peterson S.W."/>
        </authorList>
    </citation>
    <scope>NUCLEOTIDE SEQUENCE [LARGE SCALE GENOMIC DNA]</scope>
    <source>
        <strain evidence="4 5">DSM 16080</strain>
    </source>
</reference>
<dbReference type="AlphaFoldDB" id="A0A1T4WAK4"/>
<evidence type="ECO:0000313" key="4">
    <source>
        <dbReference type="EMBL" id="SKA74227.1"/>
    </source>
</evidence>
<dbReference type="PANTHER" id="PTHR11365:SF2">
    <property type="entry name" value="5-OXOPROLINASE"/>
    <property type="match status" value="1"/>
</dbReference>
<keyword evidence="1" id="KW-0175">Coiled coil</keyword>
<protein>
    <submittedName>
        <fullName evidence="4">N-methylhydantoinase A/oxoprolinase/acetone carboxylase, beta subunit</fullName>
    </submittedName>
</protein>